<dbReference type="InterPro" id="IPR001200">
    <property type="entry name" value="Phosducin"/>
</dbReference>
<feature type="domain" description="Phosducin" evidence="3">
    <location>
        <begin position="90"/>
        <end position="235"/>
    </location>
</feature>
<dbReference type="Proteomes" id="UP000799421">
    <property type="component" value="Unassembled WGS sequence"/>
</dbReference>
<sequence length="236" mass="26688">MSAAQDEFDQLMRSGQHRLKRTQSDDECSNSEEGASPEITTAQQRVGKSRDKIPKTRYQANTGPKGVISDAQDYADSRQRTQNGTRACDSKDDDDFMRKWRIGRLQELRSGRKAEIEPRQWGGMPTVDGERYLEAVDQSPSGTVVVVFIFDDRSQVSTVIEGCLRNLARRYADQTRFIKMHYCEAQMERAGVPALLAYEDGEKFATLVPLIDELPEEGEVSPKTVEAVLKEHNVLR</sequence>
<dbReference type="InterPro" id="IPR036249">
    <property type="entry name" value="Thioredoxin-like_sf"/>
</dbReference>
<dbReference type="PANTHER" id="PTHR46052">
    <property type="entry name" value="PHOSDUCIN-LIKE PROTEIN"/>
    <property type="match status" value="1"/>
</dbReference>
<protein>
    <submittedName>
        <fullName evidence="4">Thioredoxin-like protein</fullName>
    </submittedName>
</protein>
<dbReference type="Pfam" id="PF02114">
    <property type="entry name" value="Phosducin"/>
    <property type="match status" value="1"/>
</dbReference>
<keyword evidence="5" id="KW-1185">Reference proteome</keyword>
<evidence type="ECO:0000256" key="1">
    <source>
        <dbReference type="ARBA" id="ARBA00009686"/>
    </source>
</evidence>
<gene>
    <name evidence="4" type="ORF">K470DRAFT_280508</name>
</gene>
<evidence type="ECO:0000313" key="5">
    <source>
        <dbReference type="Proteomes" id="UP000799421"/>
    </source>
</evidence>
<organism evidence="4 5">
    <name type="scientific">Piedraia hortae CBS 480.64</name>
    <dbReference type="NCBI Taxonomy" id="1314780"/>
    <lineage>
        <taxon>Eukaryota</taxon>
        <taxon>Fungi</taxon>
        <taxon>Dikarya</taxon>
        <taxon>Ascomycota</taxon>
        <taxon>Pezizomycotina</taxon>
        <taxon>Dothideomycetes</taxon>
        <taxon>Dothideomycetidae</taxon>
        <taxon>Capnodiales</taxon>
        <taxon>Piedraiaceae</taxon>
        <taxon>Piedraia</taxon>
    </lineage>
</organism>
<dbReference type="OrthoDB" id="70588at2759"/>
<dbReference type="Gene3D" id="3.40.30.10">
    <property type="entry name" value="Glutaredoxin"/>
    <property type="match status" value="1"/>
</dbReference>
<proteinExistence type="inferred from homology"/>
<dbReference type="CDD" id="cd02987">
    <property type="entry name" value="Phd_like_Phd"/>
    <property type="match status" value="1"/>
</dbReference>
<dbReference type="EMBL" id="MU005962">
    <property type="protein sequence ID" value="KAF2863256.1"/>
    <property type="molecule type" value="Genomic_DNA"/>
</dbReference>
<dbReference type="GO" id="GO:0008277">
    <property type="term" value="P:regulation of G protein-coupled receptor signaling pathway"/>
    <property type="evidence" value="ECO:0007669"/>
    <property type="project" value="InterPro"/>
</dbReference>
<dbReference type="AlphaFoldDB" id="A0A6A7C6R1"/>
<evidence type="ECO:0000256" key="2">
    <source>
        <dbReference type="SAM" id="MobiDB-lite"/>
    </source>
</evidence>
<comment type="similarity">
    <text evidence="1">Belongs to the phosducin family.</text>
</comment>
<evidence type="ECO:0000259" key="3">
    <source>
        <dbReference type="Pfam" id="PF02114"/>
    </source>
</evidence>
<name>A0A6A7C6R1_9PEZI</name>
<dbReference type="SUPFAM" id="SSF52833">
    <property type="entry name" value="Thioredoxin-like"/>
    <property type="match status" value="1"/>
</dbReference>
<feature type="region of interest" description="Disordered" evidence="2">
    <location>
        <begin position="1"/>
        <end position="69"/>
    </location>
</feature>
<accession>A0A6A7C6R1</accession>
<evidence type="ECO:0000313" key="4">
    <source>
        <dbReference type="EMBL" id="KAF2863256.1"/>
    </source>
</evidence>
<reference evidence="4" key="1">
    <citation type="journal article" date="2020" name="Stud. Mycol.">
        <title>101 Dothideomycetes genomes: a test case for predicting lifestyles and emergence of pathogens.</title>
        <authorList>
            <person name="Haridas S."/>
            <person name="Albert R."/>
            <person name="Binder M."/>
            <person name="Bloem J."/>
            <person name="Labutti K."/>
            <person name="Salamov A."/>
            <person name="Andreopoulos B."/>
            <person name="Baker S."/>
            <person name="Barry K."/>
            <person name="Bills G."/>
            <person name="Bluhm B."/>
            <person name="Cannon C."/>
            <person name="Castanera R."/>
            <person name="Culley D."/>
            <person name="Daum C."/>
            <person name="Ezra D."/>
            <person name="Gonzalez J."/>
            <person name="Henrissat B."/>
            <person name="Kuo A."/>
            <person name="Liang C."/>
            <person name="Lipzen A."/>
            <person name="Lutzoni F."/>
            <person name="Magnuson J."/>
            <person name="Mondo S."/>
            <person name="Nolan M."/>
            <person name="Ohm R."/>
            <person name="Pangilinan J."/>
            <person name="Park H.-J."/>
            <person name="Ramirez L."/>
            <person name="Alfaro M."/>
            <person name="Sun H."/>
            <person name="Tritt A."/>
            <person name="Yoshinaga Y."/>
            <person name="Zwiers L.-H."/>
            <person name="Turgeon B."/>
            <person name="Goodwin S."/>
            <person name="Spatafora J."/>
            <person name="Crous P."/>
            <person name="Grigoriev I."/>
        </authorList>
    </citation>
    <scope>NUCLEOTIDE SEQUENCE</scope>
    <source>
        <strain evidence="4">CBS 480.64</strain>
    </source>
</reference>
<dbReference type="PANTHER" id="PTHR46052:SF1">
    <property type="entry name" value="PHOSDUCIN-LIKE PROTEIN"/>
    <property type="match status" value="1"/>
</dbReference>
<dbReference type="InterPro" id="IPR051499">
    <property type="entry name" value="Phosducin-like_reg"/>
</dbReference>
<dbReference type="InterPro" id="IPR024253">
    <property type="entry name" value="Phosducin_thioredoxin-like_dom"/>
</dbReference>